<accession>A0A2U4FMZ7</accession>
<proteinExistence type="inferred from homology"/>
<dbReference type="InterPro" id="IPR011078">
    <property type="entry name" value="PyrdxlP_homeostasis"/>
</dbReference>
<comment type="similarity">
    <text evidence="2 4">Belongs to the pyridoxal phosphate-binding protein YggS/PROSC family.</text>
</comment>
<dbReference type="PROSITE" id="PS01211">
    <property type="entry name" value="UPF0001"/>
    <property type="match status" value="1"/>
</dbReference>
<dbReference type="Gene3D" id="3.20.20.10">
    <property type="entry name" value="Alanine racemase"/>
    <property type="match status" value="1"/>
</dbReference>
<keyword evidence="1 2" id="KW-0663">Pyridoxal phosphate</keyword>
<evidence type="ECO:0000256" key="4">
    <source>
        <dbReference type="RuleBase" id="RU004514"/>
    </source>
</evidence>
<evidence type="ECO:0000259" key="5">
    <source>
        <dbReference type="Pfam" id="PF01168"/>
    </source>
</evidence>
<dbReference type="RefSeq" id="WP_008725183.1">
    <property type="nucleotide sequence ID" value="NZ_JH994111.1"/>
</dbReference>
<sequence length="231" mass="26294">MNKDEILKRYNLIEDNINRAKEKYNINYDVTLVAVSKYSSIETIKEFLSLNIDLPLGESKAQSLRDRVGEVGKIKNNVKWHFIGRIQSNKVKYIVKYADLIQSVDSIEIAECINKEALKNNKIQNILLQFNISDESQKGGFTADEYIGVYENIIKMSNVSVKGLMAIGKDTEDTNIIEEEFEKLNIIYKEINKKYDNTLSILSMGMSSDYELAIKHGSNMVRIGSSFLGNS</sequence>
<dbReference type="OrthoDB" id="9804072at2"/>
<name>A0A2U4FMZ7_9SPIR</name>
<comment type="caution">
    <text evidence="6">The sequence shown here is derived from an EMBL/GenBank/DDBJ whole genome shotgun (WGS) entry which is preliminary data.</text>
</comment>
<evidence type="ECO:0000313" key="7">
    <source>
        <dbReference type="Proteomes" id="UP000011663"/>
    </source>
</evidence>
<dbReference type="PIRSF" id="PIRSF004848">
    <property type="entry name" value="YBL036c_PLPDEIII"/>
    <property type="match status" value="1"/>
</dbReference>
<organism evidence="6 7">
    <name type="scientific">Brachyspira hampsonii 30446</name>
    <dbReference type="NCBI Taxonomy" id="1289135"/>
    <lineage>
        <taxon>Bacteria</taxon>
        <taxon>Pseudomonadati</taxon>
        <taxon>Spirochaetota</taxon>
        <taxon>Spirochaetia</taxon>
        <taxon>Brachyspirales</taxon>
        <taxon>Brachyspiraceae</taxon>
        <taxon>Brachyspira</taxon>
    </lineage>
</organism>
<dbReference type="FunFam" id="3.20.20.10:FF:000018">
    <property type="entry name" value="Pyridoxal phosphate homeostasis protein"/>
    <property type="match status" value="1"/>
</dbReference>
<dbReference type="HAMAP" id="MF_02087">
    <property type="entry name" value="PLP_homeostasis"/>
    <property type="match status" value="1"/>
</dbReference>
<dbReference type="GeneID" id="66488526"/>
<evidence type="ECO:0000313" key="6">
    <source>
        <dbReference type="EMBL" id="EKV56513.1"/>
    </source>
</evidence>
<dbReference type="CDD" id="cd00635">
    <property type="entry name" value="PLPDE_III_YBL036c_like"/>
    <property type="match status" value="1"/>
</dbReference>
<dbReference type="PANTHER" id="PTHR10146">
    <property type="entry name" value="PROLINE SYNTHETASE CO-TRANSCRIBED BACTERIAL HOMOLOG PROTEIN"/>
    <property type="match status" value="1"/>
</dbReference>
<dbReference type="NCBIfam" id="TIGR00044">
    <property type="entry name" value="YggS family pyridoxal phosphate-dependent enzyme"/>
    <property type="match status" value="1"/>
</dbReference>
<feature type="domain" description="Alanine racemase N-terminal" evidence="5">
    <location>
        <begin position="78"/>
        <end position="229"/>
    </location>
</feature>
<dbReference type="InterPro" id="IPR029066">
    <property type="entry name" value="PLP-binding_barrel"/>
</dbReference>
<dbReference type="Pfam" id="PF01168">
    <property type="entry name" value="Ala_racemase_N"/>
    <property type="match status" value="1"/>
</dbReference>
<gene>
    <name evidence="6" type="ORF">A966_10592</name>
</gene>
<dbReference type="Proteomes" id="UP000011663">
    <property type="component" value="Unassembled WGS sequence"/>
</dbReference>
<dbReference type="PANTHER" id="PTHR10146:SF14">
    <property type="entry name" value="PYRIDOXAL PHOSPHATE HOMEOSTASIS PROTEIN"/>
    <property type="match status" value="1"/>
</dbReference>
<dbReference type="STRING" id="1289135.A966_10592"/>
<evidence type="ECO:0000256" key="3">
    <source>
        <dbReference type="PIRSR" id="PIRSR004848-1"/>
    </source>
</evidence>
<comment type="cofactor">
    <cofactor evidence="3">
        <name>pyridoxal 5'-phosphate</name>
        <dbReference type="ChEBI" id="CHEBI:597326"/>
    </cofactor>
</comment>
<dbReference type="AlphaFoldDB" id="A0A2U4FMZ7"/>
<comment type="function">
    <text evidence="2">Pyridoxal 5'-phosphate (PLP)-binding protein, which is involved in PLP homeostasis.</text>
</comment>
<dbReference type="InterPro" id="IPR001608">
    <property type="entry name" value="Ala_racemase_N"/>
</dbReference>
<feature type="modified residue" description="N6-(pyridoxal phosphate)lysine" evidence="2 3">
    <location>
        <position position="37"/>
    </location>
</feature>
<dbReference type="GO" id="GO:0030170">
    <property type="term" value="F:pyridoxal phosphate binding"/>
    <property type="evidence" value="ECO:0007669"/>
    <property type="project" value="UniProtKB-UniRule"/>
</dbReference>
<reference evidence="6 7" key="1">
    <citation type="submission" date="2012-07" db="EMBL/GenBank/DDBJ databases">
        <title>Genome sequence of Brachyspira sp. 30446, isolated from a pig with mucohaemorrhagic colitis.</title>
        <authorList>
            <person name="Rubin J.E."/>
            <person name="Fernando C."/>
            <person name="Harding J.C.S."/>
            <person name="Hill J.E."/>
        </authorList>
    </citation>
    <scope>NUCLEOTIDE SEQUENCE [LARGE SCALE GENOMIC DNA]</scope>
    <source>
        <strain evidence="6 7">30446</strain>
    </source>
</reference>
<evidence type="ECO:0000256" key="1">
    <source>
        <dbReference type="ARBA" id="ARBA00022898"/>
    </source>
</evidence>
<evidence type="ECO:0000256" key="2">
    <source>
        <dbReference type="HAMAP-Rule" id="MF_02087"/>
    </source>
</evidence>
<protein>
    <recommendedName>
        <fullName evidence="2">Pyridoxal phosphate homeostasis protein</fullName>
        <shortName evidence="2">PLP homeostasis protein</shortName>
    </recommendedName>
</protein>
<dbReference type="EMBL" id="ALNZ01000030">
    <property type="protein sequence ID" value="EKV56513.1"/>
    <property type="molecule type" value="Genomic_DNA"/>
</dbReference>
<dbReference type="SUPFAM" id="SSF51419">
    <property type="entry name" value="PLP-binding barrel"/>
    <property type="match status" value="1"/>
</dbReference>